<dbReference type="EMBL" id="JAAAXJ010000001">
    <property type="protein sequence ID" value="NBJ23200.1"/>
    <property type="molecule type" value="Genomic_DNA"/>
</dbReference>
<keyword evidence="2" id="KW-1133">Transmembrane helix</keyword>
<feature type="chain" id="PRO_5045066781" description="LPXTG cell wall anchor domain-containing protein" evidence="3">
    <location>
        <begin position="24"/>
        <end position="83"/>
    </location>
</feature>
<name>A0ABW9YUM3_9HYPH</name>
<evidence type="ECO:0000313" key="5">
    <source>
        <dbReference type="Proteomes" id="UP000818323"/>
    </source>
</evidence>
<evidence type="ECO:0000256" key="2">
    <source>
        <dbReference type="SAM" id="Phobius"/>
    </source>
</evidence>
<keyword evidence="2" id="KW-0472">Membrane</keyword>
<protein>
    <recommendedName>
        <fullName evidence="6">LPXTG cell wall anchor domain-containing protein</fullName>
    </recommendedName>
</protein>
<evidence type="ECO:0000256" key="3">
    <source>
        <dbReference type="SAM" id="SignalP"/>
    </source>
</evidence>
<dbReference type="Proteomes" id="UP000818323">
    <property type="component" value="Unassembled WGS sequence"/>
</dbReference>
<keyword evidence="5" id="KW-1185">Reference proteome</keyword>
<reference evidence="4 5" key="1">
    <citation type="submission" date="2020-01" db="EMBL/GenBank/DDBJ databases">
        <title>Microvirga sp. nov., an arsenate reduction bacterium isolated from Tibet hotspring sediments.</title>
        <authorList>
            <person name="Yuan C.-G."/>
        </authorList>
    </citation>
    <scope>NUCLEOTIDE SEQUENCE [LARGE SCALE GENOMIC DNA]</scope>
    <source>
        <strain evidence="4 5">SYSU G3D203</strain>
    </source>
</reference>
<feature type="region of interest" description="Disordered" evidence="1">
    <location>
        <begin position="27"/>
        <end position="48"/>
    </location>
</feature>
<evidence type="ECO:0000313" key="4">
    <source>
        <dbReference type="EMBL" id="NBJ23200.1"/>
    </source>
</evidence>
<organism evidence="4 5">
    <name type="scientific">Microvirga arsenatis</name>
    <dbReference type="NCBI Taxonomy" id="2692265"/>
    <lineage>
        <taxon>Bacteria</taxon>
        <taxon>Pseudomonadati</taxon>
        <taxon>Pseudomonadota</taxon>
        <taxon>Alphaproteobacteria</taxon>
        <taxon>Hyphomicrobiales</taxon>
        <taxon>Methylobacteriaceae</taxon>
        <taxon>Microvirga</taxon>
    </lineage>
</organism>
<keyword evidence="2" id="KW-0812">Transmembrane</keyword>
<keyword evidence="3" id="KW-0732">Signal</keyword>
<comment type="caution">
    <text evidence="4">The sequence shown here is derived from an EMBL/GenBank/DDBJ whole genome shotgun (WGS) entry which is preliminary data.</text>
</comment>
<feature type="transmembrane region" description="Helical" evidence="2">
    <location>
        <begin position="57"/>
        <end position="75"/>
    </location>
</feature>
<proteinExistence type="predicted"/>
<evidence type="ECO:0008006" key="6">
    <source>
        <dbReference type="Google" id="ProtNLM"/>
    </source>
</evidence>
<feature type="signal peptide" evidence="3">
    <location>
        <begin position="1"/>
        <end position="23"/>
    </location>
</feature>
<evidence type="ECO:0000256" key="1">
    <source>
        <dbReference type="SAM" id="MobiDB-lite"/>
    </source>
</evidence>
<accession>A0ABW9YUM3</accession>
<gene>
    <name evidence="4" type="ORF">GR303_02345</name>
</gene>
<feature type="compositionally biased region" description="Low complexity" evidence="1">
    <location>
        <begin position="36"/>
        <end position="45"/>
    </location>
</feature>
<dbReference type="RefSeq" id="WP_161721789.1">
    <property type="nucleotide sequence ID" value="NZ_JAAAXI010000002.1"/>
</dbReference>
<sequence length="83" mass="8463">MLEQLKAFLLTTMLTVWSTVAMAQTSPGGTTGGGTASPSGTTTGANPGGAAGEGMDWVWIIVAVVVIGALLFYFLGRGRSTRV</sequence>